<comment type="subcellular location">
    <subcellularLocation>
        <location evidence="1">Secreted</location>
    </subcellularLocation>
</comment>
<evidence type="ECO:0000256" key="4">
    <source>
        <dbReference type="ARBA" id="ARBA00023157"/>
    </source>
</evidence>
<keyword evidence="5" id="KW-0732">Signal</keyword>
<dbReference type="SUPFAM" id="SSF57501">
    <property type="entry name" value="Cystine-knot cytokines"/>
    <property type="match status" value="1"/>
</dbReference>
<dbReference type="GO" id="GO:0005615">
    <property type="term" value="C:extracellular space"/>
    <property type="evidence" value="ECO:0007669"/>
    <property type="project" value="TreeGrafter"/>
</dbReference>
<name>A0AA88Y546_PINIB</name>
<dbReference type="PANTHER" id="PTHR11515">
    <property type="entry name" value="GLYCOPROTEIN HORMONE BETA CHAIN"/>
    <property type="match status" value="1"/>
</dbReference>
<dbReference type="Pfam" id="PF00007">
    <property type="entry name" value="Cys_knot"/>
    <property type="match status" value="1"/>
</dbReference>
<keyword evidence="3" id="KW-0964">Secreted</keyword>
<evidence type="ECO:0000313" key="8">
    <source>
        <dbReference type="Proteomes" id="UP001186944"/>
    </source>
</evidence>
<dbReference type="GO" id="GO:0005737">
    <property type="term" value="C:cytoplasm"/>
    <property type="evidence" value="ECO:0007669"/>
    <property type="project" value="TreeGrafter"/>
</dbReference>
<evidence type="ECO:0000256" key="3">
    <source>
        <dbReference type="ARBA" id="ARBA00022525"/>
    </source>
</evidence>
<feature type="chain" id="PRO_5041663389" description="Glycoprotein hormone subunit beta domain-containing protein" evidence="5">
    <location>
        <begin position="23"/>
        <end position="137"/>
    </location>
</feature>
<evidence type="ECO:0000256" key="2">
    <source>
        <dbReference type="ARBA" id="ARBA00006552"/>
    </source>
</evidence>
<evidence type="ECO:0000259" key="6">
    <source>
        <dbReference type="Pfam" id="PF00007"/>
    </source>
</evidence>
<accession>A0AA88Y546</accession>
<dbReference type="InterPro" id="IPR001545">
    <property type="entry name" value="Gonadotropin_bsu"/>
</dbReference>
<sequence length="137" mass="15505">MAITSLVIVTLILCYHGDFISAVLNLEEMTNCYVRDYRFQASKPFVTKSGYVLPCSDVITVKSCWGRCDSSEIADYKIPFKISNHPVCTYSGAKKRIVRLQNCHPLHPDPYYVIYDASKCACRTCNPEYISCENLNG</sequence>
<dbReference type="CDD" id="cd00069">
    <property type="entry name" value="GHB_like"/>
    <property type="match status" value="1"/>
</dbReference>
<evidence type="ECO:0000256" key="1">
    <source>
        <dbReference type="ARBA" id="ARBA00004613"/>
    </source>
</evidence>
<dbReference type="InterPro" id="IPR006208">
    <property type="entry name" value="Glyco_hormone_CN"/>
</dbReference>
<dbReference type="GO" id="GO:0005179">
    <property type="term" value="F:hormone activity"/>
    <property type="evidence" value="ECO:0007669"/>
    <property type="project" value="InterPro"/>
</dbReference>
<keyword evidence="8" id="KW-1185">Reference proteome</keyword>
<feature type="domain" description="Glycoprotein hormone subunit beta" evidence="6">
    <location>
        <begin position="57"/>
        <end position="134"/>
    </location>
</feature>
<protein>
    <recommendedName>
        <fullName evidence="6">Glycoprotein hormone subunit beta domain-containing protein</fullName>
    </recommendedName>
</protein>
<dbReference type="GO" id="GO:0007186">
    <property type="term" value="P:G protein-coupled receptor signaling pathway"/>
    <property type="evidence" value="ECO:0007669"/>
    <property type="project" value="TreeGrafter"/>
</dbReference>
<dbReference type="InterPro" id="IPR029034">
    <property type="entry name" value="Cystine-knot_cytokine"/>
</dbReference>
<proteinExistence type="inferred from homology"/>
<evidence type="ECO:0000313" key="7">
    <source>
        <dbReference type="EMBL" id="KAK3093509.1"/>
    </source>
</evidence>
<dbReference type="EMBL" id="VSWD01000009">
    <property type="protein sequence ID" value="KAK3093509.1"/>
    <property type="molecule type" value="Genomic_DNA"/>
</dbReference>
<dbReference type="Gene3D" id="2.10.90.10">
    <property type="entry name" value="Cystine-knot cytokines"/>
    <property type="match status" value="1"/>
</dbReference>
<evidence type="ECO:0000256" key="5">
    <source>
        <dbReference type="SAM" id="SignalP"/>
    </source>
</evidence>
<gene>
    <name evidence="7" type="ORF">FSP39_016608</name>
</gene>
<organism evidence="7 8">
    <name type="scientific">Pinctada imbricata</name>
    <name type="common">Atlantic pearl-oyster</name>
    <name type="synonym">Pinctada martensii</name>
    <dbReference type="NCBI Taxonomy" id="66713"/>
    <lineage>
        <taxon>Eukaryota</taxon>
        <taxon>Metazoa</taxon>
        <taxon>Spiralia</taxon>
        <taxon>Lophotrochozoa</taxon>
        <taxon>Mollusca</taxon>
        <taxon>Bivalvia</taxon>
        <taxon>Autobranchia</taxon>
        <taxon>Pteriomorphia</taxon>
        <taxon>Pterioida</taxon>
        <taxon>Pterioidea</taxon>
        <taxon>Pteriidae</taxon>
        <taxon>Pinctada</taxon>
    </lineage>
</organism>
<reference evidence="7" key="1">
    <citation type="submission" date="2019-08" db="EMBL/GenBank/DDBJ databases">
        <title>The improved chromosome-level genome for the pearl oyster Pinctada fucata martensii using PacBio sequencing and Hi-C.</title>
        <authorList>
            <person name="Zheng Z."/>
        </authorList>
    </citation>
    <scope>NUCLEOTIDE SEQUENCE</scope>
    <source>
        <strain evidence="7">ZZ-2019</strain>
        <tissue evidence="7">Adductor muscle</tissue>
    </source>
</reference>
<dbReference type="PANTHER" id="PTHR11515:SF13">
    <property type="entry name" value="GLYCOPROTEIN HORMONE BETA 5, ISOFORM A"/>
    <property type="match status" value="1"/>
</dbReference>
<dbReference type="AlphaFoldDB" id="A0AA88Y546"/>
<comment type="caution">
    <text evidence="7">The sequence shown here is derived from an EMBL/GenBank/DDBJ whole genome shotgun (WGS) entry which is preliminary data.</text>
</comment>
<comment type="similarity">
    <text evidence="2">Belongs to the glycoprotein hormones subunit beta family.</text>
</comment>
<keyword evidence="4" id="KW-1015">Disulfide bond</keyword>
<feature type="signal peptide" evidence="5">
    <location>
        <begin position="1"/>
        <end position="22"/>
    </location>
</feature>
<dbReference type="Proteomes" id="UP001186944">
    <property type="component" value="Unassembled WGS sequence"/>
</dbReference>